<dbReference type="STRING" id="83219.PM02_02495"/>
<keyword evidence="4" id="KW-1185">Reference proteome</keyword>
<evidence type="ECO:0000313" key="3">
    <source>
        <dbReference type="EMBL" id="KAJ04637.1"/>
    </source>
</evidence>
<dbReference type="InterPro" id="IPR006860">
    <property type="entry name" value="FecR"/>
</dbReference>
<dbReference type="Pfam" id="PF09136">
    <property type="entry name" value="Glucodextran_B"/>
    <property type="match status" value="1"/>
</dbReference>
<dbReference type="Proteomes" id="UP000027337">
    <property type="component" value="Unassembled WGS sequence"/>
</dbReference>
<evidence type="ECO:0000313" key="4">
    <source>
        <dbReference type="Proteomes" id="UP000027337"/>
    </source>
</evidence>
<accession>A0A061SUJ9</accession>
<dbReference type="Pfam" id="PF04773">
    <property type="entry name" value="FecR"/>
    <property type="match status" value="1"/>
</dbReference>
<comment type="caution">
    <text evidence="3">The sequence shown here is derived from an EMBL/GenBank/DDBJ whole genome shotgun (WGS) entry which is preliminary data.</text>
</comment>
<gene>
    <name evidence="3" type="ORF">PM02_02495</name>
</gene>
<sequence>MFCTVRHILRGLVFASAFASGLALQPALSQTRSATLEFENITFTSADTIRDFVGRHLGDPDLWPYVLELNQIETPTDLKPNDTLKMPVQQVRAADEALQQALNTIQTATAEGAQVFAPVQIGNAVASRETALERRENYKWGEVIDLSDIATLLAQEALEIAIAQRDRSAEAVVSDVQGDVQGRAPAEPRWSGRSLNDILIEFERVRTLSASTTQITFRDLSRLRLNANSNATIQRMRSDPLTGDEVTKVSLVDGDFYAVLNQLSDKTAFEIDVPGIETTTDSSDFWVKNDRSGAKFVNYDEASLEVKQGDTAVVIGENEGVVLNRNGAQTADVLDSPVLRKPDDNEILYSSAVDLGWGGFDGAAGYWIEVARDAGFNEMQVSEWGIAETVFTTPDLPPARYFWRVAALDQLGLPGQWSKPAGFTVRRDNTPPFLTLLAPGDGALFEEPRVIVFGASEPEATVLLNGAPMTLNKDGSFETEVTLNVGENLLRLDATDLAGNQSNLGQTVIYRPAVAVEIAFDPAMPRAGDAFATRSGELVVRAVTTAQPDAPVVVIDASGAVVVQAVTGPQGALSFSVPATSEIQGYQVEIFAPNGKSEGRADFFALRDEMPPEVKLDLPLPKATDDPDLEITGTAGDAVNLTLDGQPIAVTDGAFAIATELQPGINDFDLLATDAVGNVTAVRLQTVYDIDPPVITRAEVTRPEGNAGPITIEVAATDPSGLRKSATYLLEIGGAERDGFLRCDSGAGICRASLPPETGRIQLIEVAVEDYAGNTAFK</sequence>
<dbReference type="Gene3D" id="2.60.40.10">
    <property type="entry name" value="Immunoglobulins"/>
    <property type="match status" value="3"/>
</dbReference>
<feature type="chain" id="PRO_5001606805" description="FecR protein domain-containing protein" evidence="1">
    <location>
        <begin position="20"/>
        <end position="778"/>
    </location>
</feature>
<dbReference type="eggNOG" id="COG1652">
    <property type="taxonomic scope" value="Bacteria"/>
</dbReference>
<dbReference type="PANTHER" id="PTHR38731">
    <property type="entry name" value="LIPL45-RELATED LIPOPROTEIN-RELATED"/>
    <property type="match status" value="1"/>
</dbReference>
<dbReference type="RefSeq" id="WP_037904873.1">
    <property type="nucleotide sequence ID" value="NZ_JEMU01000002.1"/>
</dbReference>
<keyword evidence="1" id="KW-0732">Signal</keyword>
<proteinExistence type="predicted"/>
<dbReference type="eggNOG" id="COG4254">
    <property type="taxonomic scope" value="Bacteria"/>
</dbReference>
<evidence type="ECO:0000259" key="2">
    <source>
        <dbReference type="Pfam" id="PF04773"/>
    </source>
</evidence>
<dbReference type="EMBL" id="JEMU01000002">
    <property type="protein sequence ID" value="KAJ04637.1"/>
    <property type="molecule type" value="Genomic_DNA"/>
</dbReference>
<name>A0A061SUJ9_9RHOB</name>
<evidence type="ECO:0000256" key="1">
    <source>
        <dbReference type="SAM" id="SignalP"/>
    </source>
</evidence>
<reference evidence="3 4" key="1">
    <citation type="journal article" date="2014" name="Genome Announc.">
        <title>Draft Genome Sequences of Two Isolates of the Roseobacter Group, Sulfitobacter sp. Strains 3SOLIMAR09 and 1FIGIMAR09, from Harbors of Mallorca Island (Mediterranean Sea).</title>
        <authorList>
            <person name="Mas-Llado M."/>
            <person name="Pina-Villalonga J.M."/>
            <person name="Brunet-Galmes I."/>
            <person name="Nogales B."/>
            <person name="Bosch R."/>
        </authorList>
    </citation>
    <scope>NUCLEOTIDE SEQUENCE [LARGE SCALE GENOMIC DNA]</scope>
    <source>
        <strain evidence="3 4">1FIGIMAR09</strain>
    </source>
</reference>
<dbReference type="InterPro" id="IPR013783">
    <property type="entry name" value="Ig-like_fold"/>
</dbReference>
<organism evidence="3 4">
    <name type="scientific">Sulfitobacter mediterraneus</name>
    <dbReference type="NCBI Taxonomy" id="83219"/>
    <lineage>
        <taxon>Bacteria</taxon>
        <taxon>Pseudomonadati</taxon>
        <taxon>Pseudomonadota</taxon>
        <taxon>Alphaproteobacteria</taxon>
        <taxon>Rhodobacterales</taxon>
        <taxon>Roseobacteraceae</taxon>
        <taxon>Sulfitobacter</taxon>
    </lineage>
</organism>
<dbReference type="AlphaFoldDB" id="A0A061SUJ9"/>
<feature type="domain" description="FecR protein" evidence="2">
    <location>
        <begin position="204"/>
        <end position="294"/>
    </location>
</feature>
<protein>
    <recommendedName>
        <fullName evidence="2">FecR protein domain-containing protein</fullName>
    </recommendedName>
</protein>
<feature type="signal peptide" evidence="1">
    <location>
        <begin position="1"/>
        <end position="19"/>
    </location>
</feature>